<gene>
    <name evidence="8" type="ORF">GRI35_10595</name>
</gene>
<keyword evidence="3" id="KW-0645">Protease</keyword>
<dbReference type="InterPro" id="IPR040921">
    <property type="entry name" value="Peptidase_S66C"/>
</dbReference>
<evidence type="ECO:0000256" key="2">
    <source>
        <dbReference type="ARBA" id="ARBA00022645"/>
    </source>
</evidence>
<dbReference type="InterPro" id="IPR040449">
    <property type="entry name" value="Peptidase_S66_N"/>
</dbReference>
<dbReference type="SUPFAM" id="SSF52317">
    <property type="entry name" value="Class I glutamine amidotransferase-like"/>
    <property type="match status" value="1"/>
</dbReference>
<accession>A0A844Z930</accession>
<evidence type="ECO:0000259" key="7">
    <source>
        <dbReference type="Pfam" id="PF17676"/>
    </source>
</evidence>
<comment type="similarity">
    <text evidence="1">Belongs to the peptidase S66 family.</text>
</comment>
<dbReference type="EMBL" id="WTYZ01000001">
    <property type="protein sequence ID" value="MXO83812.1"/>
    <property type="molecule type" value="Genomic_DNA"/>
</dbReference>
<dbReference type="SUPFAM" id="SSF141986">
    <property type="entry name" value="LD-carboxypeptidase A C-terminal domain-like"/>
    <property type="match status" value="1"/>
</dbReference>
<feature type="domain" description="LD-carboxypeptidase N-terminal" evidence="6">
    <location>
        <begin position="4"/>
        <end position="121"/>
    </location>
</feature>
<dbReference type="CDD" id="cd07025">
    <property type="entry name" value="Peptidase_S66"/>
    <property type="match status" value="1"/>
</dbReference>
<keyword evidence="4" id="KW-0378">Hydrolase</keyword>
<dbReference type="GO" id="GO:0006508">
    <property type="term" value="P:proteolysis"/>
    <property type="evidence" value="ECO:0007669"/>
    <property type="project" value="UniProtKB-KW"/>
</dbReference>
<dbReference type="AlphaFoldDB" id="A0A844Z930"/>
<keyword evidence="5" id="KW-0720">Serine protease</keyword>
<comment type="caution">
    <text evidence="8">The sequence shown here is derived from an EMBL/GenBank/DDBJ whole genome shotgun (WGS) entry which is preliminary data.</text>
</comment>
<sequence length="274" mass="29377">MVKVAICAPGKRLEREHADAVGDLAADEAEVELHFHKQCFERHGHFAGDDAKRLAALLECANDPEMDAVWFAMGGYGANRIAADAIAGMTDAALSKTFLGYSDTGYLLAALYKAGIGKPVHGPMVGDIKHDGGEDAIRRSLEWLKGTYAGLEPTVGDQPTVAFNLTTLAMLVGTDLMPDLSEHVVMVEEVAEHLYAVDRLFFHVTQHLKGVAGLRLGRISAVPENDRPFGSSPEDIARYWCEKSEIPYLGFADIGHDAANMIVPFGLAGSAAGA</sequence>
<dbReference type="InterPro" id="IPR029062">
    <property type="entry name" value="Class_I_gatase-like"/>
</dbReference>
<dbReference type="InterPro" id="IPR027478">
    <property type="entry name" value="LdcA_N"/>
</dbReference>
<proteinExistence type="inferred from homology"/>
<name>A0A844Z930_9SPHN</name>
<dbReference type="Pfam" id="PF17676">
    <property type="entry name" value="Peptidase_S66C"/>
    <property type="match status" value="1"/>
</dbReference>
<dbReference type="Gene3D" id="3.40.50.10740">
    <property type="entry name" value="Class I glutamine amidotransferase-like"/>
    <property type="match status" value="1"/>
</dbReference>
<evidence type="ECO:0000313" key="9">
    <source>
        <dbReference type="Proteomes" id="UP000460290"/>
    </source>
</evidence>
<dbReference type="PANTHER" id="PTHR30237">
    <property type="entry name" value="MURAMOYLTETRAPEPTIDE CARBOXYPEPTIDASE"/>
    <property type="match status" value="1"/>
</dbReference>
<dbReference type="GO" id="GO:0004180">
    <property type="term" value="F:carboxypeptidase activity"/>
    <property type="evidence" value="ECO:0007669"/>
    <property type="project" value="UniProtKB-KW"/>
</dbReference>
<protein>
    <submittedName>
        <fullName evidence="8">LD-carboxypeptidase</fullName>
    </submittedName>
</protein>
<organism evidence="8 9">
    <name type="scientific">Pontixanthobacter aestiaquae</name>
    <dbReference type="NCBI Taxonomy" id="1509367"/>
    <lineage>
        <taxon>Bacteria</taxon>
        <taxon>Pseudomonadati</taxon>
        <taxon>Pseudomonadota</taxon>
        <taxon>Alphaproteobacteria</taxon>
        <taxon>Sphingomonadales</taxon>
        <taxon>Erythrobacteraceae</taxon>
        <taxon>Pontixanthobacter</taxon>
    </lineage>
</organism>
<dbReference type="InterPro" id="IPR027461">
    <property type="entry name" value="Carboxypeptidase_A_C_sf"/>
</dbReference>
<feature type="domain" description="LD-carboxypeptidase C-terminal" evidence="7">
    <location>
        <begin position="164"/>
        <end position="267"/>
    </location>
</feature>
<dbReference type="InterPro" id="IPR003507">
    <property type="entry name" value="S66_fam"/>
</dbReference>
<evidence type="ECO:0000256" key="5">
    <source>
        <dbReference type="ARBA" id="ARBA00022825"/>
    </source>
</evidence>
<dbReference type="GO" id="GO:0008236">
    <property type="term" value="F:serine-type peptidase activity"/>
    <property type="evidence" value="ECO:0007669"/>
    <property type="project" value="UniProtKB-KW"/>
</dbReference>
<dbReference type="RefSeq" id="WP_160614129.1">
    <property type="nucleotide sequence ID" value="NZ_JAUFQM010000001.1"/>
</dbReference>
<dbReference type="PANTHER" id="PTHR30237:SF2">
    <property type="entry name" value="MUREIN TETRAPEPTIDE CARBOXYPEPTIDASE"/>
    <property type="match status" value="1"/>
</dbReference>
<evidence type="ECO:0000256" key="3">
    <source>
        <dbReference type="ARBA" id="ARBA00022670"/>
    </source>
</evidence>
<evidence type="ECO:0000313" key="8">
    <source>
        <dbReference type="EMBL" id="MXO83812.1"/>
    </source>
</evidence>
<dbReference type="Pfam" id="PF02016">
    <property type="entry name" value="Peptidase_S66"/>
    <property type="match status" value="1"/>
</dbReference>
<dbReference type="OrthoDB" id="9807329at2"/>
<evidence type="ECO:0000256" key="1">
    <source>
        <dbReference type="ARBA" id="ARBA00010233"/>
    </source>
</evidence>
<evidence type="ECO:0000259" key="6">
    <source>
        <dbReference type="Pfam" id="PF02016"/>
    </source>
</evidence>
<keyword evidence="9" id="KW-1185">Reference proteome</keyword>
<dbReference type="Proteomes" id="UP000460290">
    <property type="component" value="Unassembled WGS sequence"/>
</dbReference>
<dbReference type="Gene3D" id="3.50.30.60">
    <property type="entry name" value="LD-carboxypeptidase A C-terminal domain-like"/>
    <property type="match status" value="1"/>
</dbReference>
<evidence type="ECO:0000256" key="4">
    <source>
        <dbReference type="ARBA" id="ARBA00022801"/>
    </source>
</evidence>
<reference evidence="8 9" key="1">
    <citation type="submission" date="2019-12" db="EMBL/GenBank/DDBJ databases">
        <title>Genomic-based taxomic classification of the family Erythrobacteraceae.</title>
        <authorList>
            <person name="Xu L."/>
        </authorList>
    </citation>
    <scope>NUCLEOTIDE SEQUENCE [LARGE SCALE GENOMIC DNA]</scope>
    <source>
        <strain evidence="8 9">KCTC 42006</strain>
    </source>
</reference>
<keyword evidence="2 8" id="KW-0121">Carboxypeptidase</keyword>